<gene>
    <name evidence="1" type="ORF">R3W88_022725</name>
</gene>
<reference evidence="1 2" key="1">
    <citation type="submission" date="2023-10" db="EMBL/GenBank/DDBJ databases">
        <title>Genome-Wide Identification Analysis in wild type Solanum Pinnatisectum Reveals Some Genes Defensing Phytophthora Infestans.</title>
        <authorList>
            <person name="Sun C."/>
        </authorList>
    </citation>
    <scope>NUCLEOTIDE SEQUENCE [LARGE SCALE GENOMIC DNA]</scope>
    <source>
        <strain evidence="1">LQN</strain>
        <tissue evidence="1">Leaf</tissue>
    </source>
</reference>
<evidence type="ECO:0000313" key="2">
    <source>
        <dbReference type="Proteomes" id="UP001311915"/>
    </source>
</evidence>
<protein>
    <submittedName>
        <fullName evidence="1">Uncharacterized protein</fullName>
    </submittedName>
</protein>
<name>A0AAV9LX21_9SOLN</name>
<sequence>MLLMITPTSRVYKNVINEDYDEGIKISPEHARHQVHKGSWGISQPKRHHQELIMAITGPKCSLRDVRCPNPHWW</sequence>
<organism evidence="1 2">
    <name type="scientific">Solanum pinnatisectum</name>
    <name type="common">tansyleaf nightshade</name>
    <dbReference type="NCBI Taxonomy" id="50273"/>
    <lineage>
        <taxon>Eukaryota</taxon>
        <taxon>Viridiplantae</taxon>
        <taxon>Streptophyta</taxon>
        <taxon>Embryophyta</taxon>
        <taxon>Tracheophyta</taxon>
        <taxon>Spermatophyta</taxon>
        <taxon>Magnoliopsida</taxon>
        <taxon>eudicotyledons</taxon>
        <taxon>Gunneridae</taxon>
        <taxon>Pentapetalae</taxon>
        <taxon>asterids</taxon>
        <taxon>lamiids</taxon>
        <taxon>Solanales</taxon>
        <taxon>Solanaceae</taxon>
        <taxon>Solanoideae</taxon>
        <taxon>Solaneae</taxon>
        <taxon>Solanum</taxon>
    </lineage>
</organism>
<comment type="caution">
    <text evidence="1">The sequence shown here is derived from an EMBL/GenBank/DDBJ whole genome shotgun (WGS) entry which is preliminary data.</text>
</comment>
<dbReference type="EMBL" id="JAWPEI010000004">
    <property type="protein sequence ID" value="KAK4729737.1"/>
    <property type="molecule type" value="Genomic_DNA"/>
</dbReference>
<dbReference type="AlphaFoldDB" id="A0AAV9LX21"/>
<keyword evidence="2" id="KW-1185">Reference proteome</keyword>
<proteinExistence type="predicted"/>
<evidence type="ECO:0000313" key="1">
    <source>
        <dbReference type="EMBL" id="KAK4729737.1"/>
    </source>
</evidence>
<accession>A0AAV9LX21</accession>
<dbReference type="Proteomes" id="UP001311915">
    <property type="component" value="Unassembled WGS sequence"/>
</dbReference>